<keyword evidence="2" id="KW-1185">Reference proteome</keyword>
<gene>
    <name evidence="1" type="ORF">scyTo_0020019</name>
</gene>
<evidence type="ECO:0000313" key="1">
    <source>
        <dbReference type="EMBL" id="GCB77676.1"/>
    </source>
</evidence>
<dbReference type="Proteomes" id="UP000288216">
    <property type="component" value="Unassembled WGS sequence"/>
</dbReference>
<evidence type="ECO:0000313" key="2">
    <source>
        <dbReference type="Proteomes" id="UP000288216"/>
    </source>
</evidence>
<reference evidence="1 2" key="1">
    <citation type="journal article" date="2018" name="Nat. Ecol. Evol.">
        <title>Shark genomes provide insights into elasmobranch evolution and the origin of vertebrates.</title>
        <authorList>
            <person name="Hara Y"/>
            <person name="Yamaguchi K"/>
            <person name="Onimaru K"/>
            <person name="Kadota M"/>
            <person name="Koyanagi M"/>
            <person name="Keeley SD"/>
            <person name="Tatsumi K"/>
            <person name="Tanaka K"/>
            <person name="Motone F"/>
            <person name="Kageyama Y"/>
            <person name="Nozu R"/>
            <person name="Adachi N"/>
            <person name="Nishimura O"/>
            <person name="Nakagawa R"/>
            <person name="Tanegashima C"/>
            <person name="Kiyatake I"/>
            <person name="Matsumoto R"/>
            <person name="Murakumo K"/>
            <person name="Nishida K"/>
            <person name="Terakita A"/>
            <person name="Kuratani S"/>
            <person name="Sato K"/>
            <person name="Hyodo S Kuraku.S."/>
        </authorList>
    </citation>
    <scope>NUCLEOTIDE SEQUENCE [LARGE SCALE GENOMIC DNA]</scope>
</reference>
<accession>A0A401PX31</accession>
<dbReference type="AlphaFoldDB" id="A0A401PX31"/>
<comment type="caution">
    <text evidence="1">The sequence shown here is derived from an EMBL/GenBank/DDBJ whole genome shotgun (WGS) entry which is preliminary data.</text>
</comment>
<dbReference type="EMBL" id="BFAA01015568">
    <property type="protein sequence ID" value="GCB77676.1"/>
    <property type="molecule type" value="Genomic_DNA"/>
</dbReference>
<feature type="non-terminal residue" evidence="1">
    <location>
        <position position="63"/>
    </location>
</feature>
<sequence length="63" mass="5878">MAFNLGGGTSGFGSFGTTNTAASGQTAGFPFGASTGGFGGFGTTTTAAPAFNFSTAPANTGVT</sequence>
<protein>
    <submittedName>
        <fullName evidence="1">Uncharacterized protein</fullName>
    </submittedName>
</protein>
<organism evidence="1 2">
    <name type="scientific">Scyliorhinus torazame</name>
    <name type="common">Cloudy catshark</name>
    <name type="synonym">Catulus torazame</name>
    <dbReference type="NCBI Taxonomy" id="75743"/>
    <lineage>
        <taxon>Eukaryota</taxon>
        <taxon>Metazoa</taxon>
        <taxon>Chordata</taxon>
        <taxon>Craniata</taxon>
        <taxon>Vertebrata</taxon>
        <taxon>Chondrichthyes</taxon>
        <taxon>Elasmobranchii</taxon>
        <taxon>Galeomorphii</taxon>
        <taxon>Galeoidea</taxon>
        <taxon>Carcharhiniformes</taxon>
        <taxon>Scyliorhinidae</taxon>
        <taxon>Scyliorhinus</taxon>
    </lineage>
</organism>
<name>A0A401PX31_SCYTO</name>
<proteinExistence type="predicted"/>